<dbReference type="InterPro" id="IPR050238">
    <property type="entry name" value="DNA_Rep/Repair_Clamp_Loader"/>
</dbReference>
<keyword evidence="2" id="KW-1185">Reference proteome</keyword>
<evidence type="ECO:0000313" key="1">
    <source>
        <dbReference type="EMBL" id="MYL84556.1"/>
    </source>
</evidence>
<dbReference type="Pfam" id="PF13177">
    <property type="entry name" value="DNA_pol3_delta2"/>
    <property type="match status" value="1"/>
</dbReference>
<dbReference type="Gene3D" id="3.40.50.300">
    <property type="entry name" value="P-loop containing nucleotide triphosphate hydrolases"/>
    <property type="match status" value="1"/>
</dbReference>
<evidence type="ECO:0000313" key="2">
    <source>
        <dbReference type="Proteomes" id="UP000482487"/>
    </source>
</evidence>
<accession>A0A7C9NL77</accession>
<dbReference type="PANTHER" id="PTHR11669">
    <property type="entry name" value="REPLICATION FACTOR C / DNA POLYMERASE III GAMMA-TAU SUBUNIT"/>
    <property type="match status" value="1"/>
</dbReference>
<proteinExistence type="predicted"/>
<dbReference type="PANTHER" id="PTHR11669:SF8">
    <property type="entry name" value="DNA POLYMERASE III SUBUNIT DELTA"/>
    <property type="match status" value="1"/>
</dbReference>
<dbReference type="InterPro" id="IPR027417">
    <property type="entry name" value="P-loop_NTPase"/>
</dbReference>
<dbReference type="GO" id="GO:0006261">
    <property type="term" value="P:DNA-templated DNA replication"/>
    <property type="evidence" value="ECO:0007669"/>
    <property type="project" value="TreeGrafter"/>
</dbReference>
<comment type="caution">
    <text evidence="1">The sequence shown here is derived from an EMBL/GenBank/DDBJ whole genome shotgun (WGS) entry which is preliminary data.</text>
</comment>
<gene>
    <name evidence="1" type="ORF">GTA51_15655</name>
</gene>
<reference evidence="1 2" key="1">
    <citation type="submission" date="2020-01" db="EMBL/GenBank/DDBJ databases">
        <title>Genome sequence of Desulfovibrio aerotolerans DSM 16695(T).</title>
        <authorList>
            <person name="Karnachuk O."/>
            <person name="Avakyan M."/>
            <person name="Mardanov A."/>
            <person name="Kadnikov V."/>
            <person name="Ravin N."/>
        </authorList>
    </citation>
    <scope>NUCLEOTIDE SEQUENCE [LARGE SCALE GENOMIC DNA]</scope>
    <source>
        <strain evidence="1 2">DSM 16695</strain>
    </source>
</reference>
<organism evidence="1 2">
    <name type="scientific">Solidesulfovibrio aerotolerans</name>
    <dbReference type="NCBI Taxonomy" id="295255"/>
    <lineage>
        <taxon>Bacteria</taxon>
        <taxon>Pseudomonadati</taxon>
        <taxon>Thermodesulfobacteriota</taxon>
        <taxon>Desulfovibrionia</taxon>
        <taxon>Desulfovibrionales</taxon>
        <taxon>Desulfovibrionaceae</taxon>
        <taxon>Solidesulfovibrio</taxon>
    </lineage>
</organism>
<sequence length="288" mass="31307">MRSVNESPFPFGVPERQSHVLAGLDALARAIPQALILEGGTADERAAMAMWLAARLNCRDASPPCGLCPVCIQLRDKVFLDLQYFDGGAETIKVADMREVRALVGEPPRGSGWRVVILAEAQGLTDEAANALLKAMEEPRPGNVFVLLSPQRERLFPTLVSRSFVMTLAWPDASLPLPAGGEDDPWPILDALAGFWRSGRGWFTGVKGRPSRLTAERVLTELSRELAAFLAGRSDTPLSARLSVCGDADVPRRLDILLAECQEALIASVNPAVVLDRLATRAYLWLRG</sequence>
<dbReference type="RefSeq" id="WP_160962703.1">
    <property type="nucleotide sequence ID" value="NZ_WVUD01000035.1"/>
</dbReference>
<name>A0A7C9NL77_9BACT</name>
<dbReference type="Proteomes" id="UP000482487">
    <property type="component" value="Unassembled WGS sequence"/>
</dbReference>
<dbReference type="AlphaFoldDB" id="A0A7C9NL77"/>
<dbReference type="SUPFAM" id="SSF52540">
    <property type="entry name" value="P-loop containing nucleoside triphosphate hydrolases"/>
    <property type="match status" value="1"/>
</dbReference>
<dbReference type="EMBL" id="WVUD01000035">
    <property type="protein sequence ID" value="MYL84556.1"/>
    <property type="molecule type" value="Genomic_DNA"/>
</dbReference>
<protein>
    <submittedName>
        <fullName evidence="1">DNA polymerase III subunit delta</fullName>
    </submittedName>
</protein>
<dbReference type="OrthoDB" id="9811073at2"/>